<gene>
    <name evidence="2" type="ORF">LZC94_15715</name>
</gene>
<accession>A0ABZ2M848</accession>
<reference evidence="2 3" key="1">
    <citation type="submission" date="2021-12" db="EMBL/GenBank/DDBJ databases">
        <title>Discovery of the Pendulisporaceae a myxobacterial family with distinct sporulation behavior and unique specialized metabolism.</title>
        <authorList>
            <person name="Garcia R."/>
            <person name="Popoff A."/>
            <person name="Bader C.D."/>
            <person name="Loehr J."/>
            <person name="Walesch S."/>
            <person name="Walt C."/>
            <person name="Boldt J."/>
            <person name="Bunk B."/>
            <person name="Haeckl F.J.F.P.J."/>
            <person name="Gunesch A.P."/>
            <person name="Birkelbach J."/>
            <person name="Nuebel U."/>
            <person name="Pietschmann T."/>
            <person name="Bach T."/>
            <person name="Mueller R."/>
        </authorList>
    </citation>
    <scope>NUCLEOTIDE SEQUENCE [LARGE SCALE GENOMIC DNA]</scope>
    <source>
        <strain evidence="2 3">MSr11954</strain>
    </source>
</reference>
<protein>
    <submittedName>
        <fullName evidence="2">Uncharacterized protein</fullName>
    </submittedName>
</protein>
<dbReference type="EMBL" id="CP089984">
    <property type="protein sequence ID" value="WXB18672.1"/>
    <property type="molecule type" value="Genomic_DNA"/>
</dbReference>
<evidence type="ECO:0000313" key="3">
    <source>
        <dbReference type="Proteomes" id="UP001370348"/>
    </source>
</evidence>
<sequence length="122" mass="12610">MGATTLGAAGAVLSWVDAKNMHQDFLDHGCDKNGNFDCLQRVEDGKSAATRTNILLGGAVVTGIATAAVGIFLVDWRARGDDAAHRAANKPPGSAASAKSPWPRISVALVPGASHMVIRGDF</sequence>
<proteinExistence type="predicted"/>
<keyword evidence="1" id="KW-0812">Transmembrane</keyword>
<keyword evidence="1" id="KW-0472">Membrane</keyword>
<organism evidence="2 3">
    <name type="scientific">Pendulispora albinea</name>
    <dbReference type="NCBI Taxonomy" id="2741071"/>
    <lineage>
        <taxon>Bacteria</taxon>
        <taxon>Pseudomonadati</taxon>
        <taxon>Myxococcota</taxon>
        <taxon>Myxococcia</taxon>
        <taxon>Myxococcales</taxon>
        <taxon>Sorangiineae</taxon>
        <taxon>Pendulisporaceae</taxon>
        <taxon>Pendulispora</taxon>
    </lineage>
</organism>
<dbReference type="Proteomes" id="UP001370348">
    <property type="component" value="Chromosome"/>
</dbReference>
<dbReference type="RefSeq" id="WP_394828304.1">
    <property type="nucleotide sequence ID" value="NZ_CP089984.1"/>
</dbReference>
<keyword evidence="1" id="KW-1133">Transmembrane helix</keyword>
<evidence type="ECO:0000256" key="1">
    <source>
        <dbReference type="SAM" id="Phobius"/>
    </source>
</evidence>
<feature type="transmembrane region" description="Helical" evidence="1">
    <location>
        <begin position="54"/>
        <end position="76"/>
    </location>
</feature>
<name>A0ABZ2M848_9BACT</name>
<evidence type="ECO:0000313" key="2">
    <source>
        <dbReference type="EMBL" id="WXB18672.1"/>
    </source>
</evidence>
<keyword evidence="3" id="KW-1185">Reference proteome</keyword>